<feature type="compositionally biased region" description="Basic and acidic residues" evidence="1">
    <location>
        <begin position="73"/>
        <end position="88"/>
    </location>
</feature>
<keyword evidence="2" id="KW-0472">Membrane</keyword>
<evidence type="ECO:0000313" key="3">
    <source>
        <dbReference type="EMBL" id="SFI04766.1"/>
    </source>
</evidence>
<dbReference type="EMBL" id="FOQD01000005">
    <property type="protein sequence ID" value="SFI04766.1"/>
    <property type="molecule type" value="Genomic_DNA"/>
</dbReference>
<reference evidence="4" key="1">
    <citation type="submission" date="2016-10" db="EMBL/GenBank/DDBJ databases">
        <authorList>
            <person name="Varghese N."/>
            <person name="Submissions S."/>
        </authorList>
    </citation>
    <scope>NUCLEOTIDE SEQUENCE [LARGE SCALE GENOMIC DNA]</scope>
    <source>
        <strain evidence="4">DSM 26348</strain>
    </source>
</reference>
<feature type="transmembrane region" description="Helical" evidence="2">
    <location>
        <begin position="12"/>
        <end position="36"/>
    </location>
</feature>
<dbReference type="AlphaFoldDB" id="A0A1I3F0N6"/>
<feature type="compositionally biased region" description="Low complexity" evidence="1">
    <location>
        <begin position="133"/>
        <end position="150"/>
    </location>
</feature>
<protein>
    <submittedName>
        <fullName evidence="3">Uncharacterized protein</fullName>
    </submittedName>
</protein>
<name>A0A1I3F0N6_9PLAN</name>
<keyword evidence="2" id="KW-0812">Transmembrane</keyword>
<evidence type="ECO:0000256" key="1">
    <source>
        <dbReference type="SAM" id="MobiDB-lite"/>
    </source>
</evidence>
<keyword evidence="4" id="KW-1185">Reference proteome</keyword>
<feature type="compositionally biased region" description="Polar residues" evidence="1">
    <location>
        <begin position="151"/>
        <end position="174"/>
    </location>
</feature>
<gene>
    <name evidence="3" type="ORF">SAMN05421753_10525</name>
</gene>
<dbReference type="RefSeq" id="WP_092048864.1">
    <property type="nucleotide sequence ID" value="NZ_FOQD01000005.1"/>
</dbReference>
<keyword evidence="2" id="KW-1133">Transmembrane helix</keyword>
<sequence>MHTLAQLPGLLAAWDGMGFMIFFVVAFFSWLINFLGQQKAGVPKQRRPPIPGQNQRRDVVQSEIDKFLQQARELAEKSNEPQRPRGDIEVVELPQNRPDRQQRRPAPPAQKRRSQKEIWDNQIGKRAPEPQSRTAAKRQQPQPQTPPARQSGTARPSESISSRHMQTTIDQASVSRDLGRLATGRISDAVQKDLSSQVDNAVTSHLGTFQAGLSTSAGQQAMDSTLLHKETAASRLIQLMRSRRQVRDAMIVSEVLAKPLALRRSRS</sequence>
<evidence type="ECO:0000313" key="4">
    <source>
        <dbReference type="Proteomes" id="UP000199518"/>
    </source>
</evidence>
<feature type="region of interest" description="Disordered" evidence="1">
    <location>
        <begin position="73"/>
        <end position="176"/>
    </location>
</feature>
<proteinExistence type="predicted"/>
<dbReference type="Proteomes" id="UP000199518">
    <property type="component" value="Unassembled WGS sequence"/>
</dbReference>
<accession>A0A1I3F0N6</accession>
<organism evidence="3 4">
    <name type="scientific">Planctomicrobium piriforme</name>
    <dbReference type="NCBI Taxonomy" id="1576369"/>
    <lineage>
        <taxon>Bacteria</taxon>
        <taxon>Pseudomonadati</taxon>
        <taxon>Planctomycetota</taxon>
        <taxon>Planctomycetia</taxon>
        <taxon>Planctomycetales</taxon>
        <taxon>Planctomycetaceae</taxon>
        <taxon>Planctomicrobium</taxon>
    </lineage>
</organism>
<dbReference type="STRING" id="1576369.SAMN05421753_10525"/>
<evidence type="ECO:0000256" key="2">
    <source>
        <dbReference type="SAM" id="Phobius"/>
    </source>
</evidence>